<dbReference type="CDD" id="cd05120">
    <property type="entry name" value="APH_ChoK_like"/>
    <property type="match status" value="1"/>
</dbReference>
<dbReference type="PANTHER" id="PTHR21310:SF15">
    <property type="entry name" value="AMINOGLYCOSIDE PHOSPHOTRANSFERASE DOMAIN-CONTAINING PROTEIN"/>
    <property type="match status" value="1"/>
</dbReference>
<feature type="domain" description="Aminoglycoside phosphotransferase" evidence="3">
    <location>
        <begin position="217"/>
        <end position="400"/>
    </location>
</feature>
<keyword evidence="2" id="KW-1133">Transmembrane helix</keyword>
<dbReference type="VEuPathDB" id="FungiDB:I7I50_02365"/>
<evidence type="ECO:0000256" key="1">
    <source>
        <dbReference type="SAM" id="MobiDB-lite"/>
    </source>
</evidence>
<dbReference type="AlphaFoldDB" id="C0NBM1"/>
<evidence type="ECO:0000256" key="2">
    <source>
        <dbReference type="SAM" id="Phobius"/>
    </source>
</evidence>
<dbReference type="HOGENOM" id="CLU_021768_10_0_1"/>
<evidence type="ECO:0000313" key="4">
    <source>
        <dbReference type="EMBL" id="EEH11062.1"/>
    </source>
</evidence>
<dbReference type="Proteomes" id="UP000001631">
    <property type="component" value="Unassembled WGS sequence"/>
</dbReference>
<proteinExistence type="predicted"/>
<dbReference type="InterPro" id="IPR051678">
    <property type="entry name" value="AGP_Transferase"/>
</dbReference>
<sequence length="434" mass="48939">MPVRYLNWTTGLTFVLGASVFVSLLALSTRELRASDATQCQSESKPGSETAPHNDKTDSDDDGDIRKALVALNESAMADLQCELRKTVLWADLSTLLTRWGHIYPLKRRRLLQTRSLRSQECRGNTPQKPLHFEDMLSIPQGQPEILQSLAPEVTALLQQYSYQGCKLTGHDIRSALSGALKSGKVLWSHFARAVVQLDERIVVKFGPNISLIDANMTAHIRKHSEDIPVPQPLGILALGGKVYAFMSLIDGHPLDKLWPDLSNTDKCSVRDQLDAILENLRLLPLPSKYLGGGNPPQCIDCRMWMRKSPESMESETQFNEFLLSGNSRPTMEPYVEFVRLMLREDHRIVLTHGDLHPRNILAINDEERGGIRITGLIDWEVGGAYPEYWEFAKSLNTVRPIRLGDWPFFLPLKGMGKYFEEYAIDCLIDNCVV</sequence>
<dbReference type="GeneID" id="69033534"/>
<dbReference type="RefSeq" id="XP_045291542.1">
    <property type="nucleotide sequence ID" value="XM_045427567.1"/>
</dbReference>
<keyword evidence="2" id="KW-0472">Membrane</keyword>
<feature type="region of interest" description="Disordered" evidence="1">
    <location>
        <begin position="36"/>
        <end position="63"/>
    </location>
</feature>
<dbReference type="Gene3D" id="3.90.1200.10">
    <property type="match status" value="1"/>
</dbReference>
<reference evidence="4" key="1">
    <citation type="submission" date="2009-02" db="EMBL/GenBank/DDBJ databases">
        <title>The Genome Sequence of Ajellomyces capsulatus strain G186AR.</title>
        <authorList>
            <consortium name="The Broad Institute Genome Sequencing Platform"/>
            <person name="Champion M."/>
            <person name="Cuomo C."/>
            <person name="Ma L.-J."/>
            <person name="Henn M.R."/>
            <person name="Sil A."/>
            <person name="Goldman B."/>
            <person name="Young S.K."/>
            <person name="Kodira C.D."/>
            <person name="Zeng Q."/>
            <person name="Koehrsen M."/>
            <person name="Alvarado L."/>
            <person name="Berlin A."/>
            <person name="Borenstein D."/>
            <person name="Chen Z."/>
            <person name="Engels R."/>
            <person name="Freedman E."/>
            <person name="Gellesch M."/>
            <person name="Goldberg J."/>
            <person name="Griggs A."/>
            <person name="Gujja S."/>
            <person name="Heiman D."/>
            <person name="Hepburn T."/>
            <person name="Howarth C."/>
            <person name="Jen D."/>
            <person name="Larson L."/>
            <person name="Lewis B."/>
            <person name="Mehta T."/>
            <person name="Park D."/>
            <person name="Pearson M."/>
            <person name="Roberts A."/>
            <person name="Saif S."/>
            <person name="Shea T."/>
            <person name="Shenoy N."/>
            <person name="Sisk P."/>
            <person name="Stolte C."/>
            <person name="Sykes S."/>
            <person name="Walk T."/>
            <person name="White J."/>
            <person name="Yandava C."/>
            <person name="Klein B."/>
            <person name="McEwen J.G."/>
            <person name="Puccia R."/>
            <person name="Goldman G.H."/>
            <person name="Felipe M.S."/>
            <person name="Nino-Vega G."/>
            <person name="San-Blas G."/>
            <person name="Taylor J."/>
            <person name="Mendoza L."/>
            <person name="Galagan J."/>
            <person name="Nusbaum C."/>
            <person name="Birren B."/>
        </authorList>
    </citation>
    <scope>NUCLEOTIDE SEQUENCE</scope>
    <source>
        <strain evidence="4">G186AR</strain>
    </source>
</reference>
<dbReference type="InterPro" id="IPR011009">
    <property type="entry name" value="Kinase-like_dom_sf"/>
</dbReference>
<organism evidence="4 5">
    <name type="scientific">Ajellomyces capsulatus (strain G186AR / H82 / ATCC MYA-2454 / RMSCC 2432)</name>
    <name type="common">Darling's disease fungus</name>
    <name type="synonym">Histoplasma capsulatum</name>
    <dbReference type="NCBI Taxonomy" id="447093"/>
    <lineage>
        <taxon>Eukaryota</taxon>
        <taxon>Fungi</taxon>
        <taxon>Dikarya</taxon>
        <taxon>Ascomycota</taxon>
        <taxon>Pezizomycotina</taxon>
        <taxon>Eurotiomycetes</taxon>
        <taxon>Eurotiomycetidae</taxon>
        <taxon>Onygenales</taxon>
        <taxon>Ajellomycetaceae</taxon>
        <taxon>Histoplasma</taxon>
    </lineage>
</organism>
<evidence type="ECO:0000313" key="5">
    <source>
        <dbReference type="Proteomes" id="UP000001631"/>
    </source>
</evidence>
<dbReference type="STRING" id="447093.C0NBM1"/>
<feature type="compositionally biased region" description="Polar residues" evidence="1">
    <location>
        <begin position="36"/>
        <end position="47"/>
    </location>
</feature>
<dbReference type="EMBL" id="GG663363">
    <property type="protein sequence ID" value="EEH11062.1"/>
    <property type="molecule type" value="Genomic_DNA"/>
</dbReference>
<dbReference type="SUPFAM" id="SSF56112">
    <property type="entry name" value="Protein kinase-like (PK-like)"/>
    <property type="match status" value="1"/>
</dbReference>
<feature type="transmembrane region" description="Helical" evidence="2">
    <location>
        <begin position="6"/>
        <end position="27"/>
    </location>
</feature>
<accession>C0NBM1</accession>
<keyword evidence="5" id="KW-1185">Reference proteome</keyword>
<name>C0NBM1_AJECG</name>
<dbReference type="Pfam" id="PF01636">
    <property type="entry name" value="APH"/>
    <property type="match status" value="1"/>
</dbReference>
<keyword evidence="2" id="KW-0812">Transmembrane</keyword>
<dbReference type="InParanoid" id="C0NBM1"/>
<gene>
    <name evidence="4" type="ORF">HCBG_00517</name>
</gene>
<dbReference type="PANTHER" id="PTHR21310">
    <property type="entry name" value="AMINOGLYCOSIDE PHOSPHOTRANSFERASE-RELATED-RELATED"/>
    <property type="match status" value="1"/>
</dbReference>
<evidence type="ECO:0000259" key="3">
    <source>
        <dbReference type="Pfam" id="PF01636"/>
    </source>
</evidence>
<protein>
    <submittedName>
        <fullName evidence="4">Phosphotransferase enzyme family protein</fullName>
    </submittedName>
</protein>
<dbReference type="InterPro" id="IPR002575">
    <property type="entry name" value="Aminoglycoside_PTrfase"/>
</dbReference>